<sequence length="748" mass="84985">MGSLFRRFLKVCQAPFRGTSPDLGQSWTKNPRFTHDNEGTPKREDLSGSIYHQYRTTRDPTSSGFSANSCASASRDNSEPTPQDVRWYMENNNFSNKPAGEGTAWQECSTLVDKHDTTMCQVWREEIDTLLVFAGLFSAVLTAFIIESYKWLINQPDDLTADYLRQILAIMSNTTITSVPRSNSRPTLPDNIVTLINGLWFSSLTLSLSSALIGIVCKQWLREYLRDAGRSHKTNLAVRQVKYQGLTRWYVGAIITMIPLLLQGALFLFLVGVVYLLWHLQPVVAAIISVQGILIVSFFFATTILPAAQFIVYQSGRLRLHTTAQFPFKSAQAWLFLRLSLMILNFFSWVIHAFASMKDLHFGQPFVAPFQAYAAWPQWDLHWTRRRDESARWSEEPTSVGLCLGFIELNFEHQFLRDWIWNCLWSMRNDAVNAKYVLQCVRRLPKVKANFPSPQDDLAHDVLPLLDPGTESQATTELVSHMLLDPSSEACVEHLIRMYNSLVRRDVQDIPRIVYNSLRVTIYDMPGESSKDTRMQLFLVAQDILRRSQHTEKFLSPSLDLISVIVTHLSRAEVQGGYAFAVEELSLDLGTEVMDWLKRYPNPSRNWRDYQSRVLWSAKTALMLAHRLSGFESIDAFTKWDPRLPSVYALFELVDGKSLLIPPATLPIWTPEKSDMDEFARVKSTLAAACEASSDSDMEVPPGATIRLPHGLSNPRPQRVPSTSSMKSNARQASLRRASFHVVGIDPF</sequence>
<dbReference type="Proteomes" id="UP000320762">
    <property type="component" value="Unassembled WGS sequence"/>
</dbReference>
<feature type="compositionally biased region" description="Polar residues" evidence="1">
    <location>
        <begin position="22"/>
        <end position="31"/>
    </location>
</feature>
<feature type="compositionally biased region" description="Polar residues" evidence="1">
    <location>
        <begin position="59"/>
        <end position="81"/>
    </location>
</feature>
<organism evidence="4 5">
    <name type="scientific">Schizophyllum amplum</name>
    <dbReference type="NCBI Taxonomy" id="97359"/>
    <lineage>
        <taxon>Eukaryota</taxon>
        <taxon>Fungi</taxon>
        <taxon>Dikarya</taxon>
        <taxon>Basidiomycota</taxon>
        <taxon>Agaricomycotina</taxon>
        <taxon>Agaricomycetes</taxon>
        <taxon>Agaricomycetidae</taxon>
        <taxon>Agaricales</taxon>
        <taxon>Schizophyllaceae</taxon>
        <taxon>Schizophyllum</taxon>
    </lineage>
</organism>
<dbReference type="EMBL" id="VDMD01000024">
    <property type="protein sequence ID" value="TRM59996.1"/>
    <property type="molecule type" value="Genomic_DNA"/>
</dbReference>
<protein>
    <recommendedName>
        <fullName evidence="3">DUF6535 domain-containing protein</fullName>
    </recommendedName>
</protein>
<feature type="transmembrane region" description="Helical" evidence="2">
    <location>
        <begin position="192"/>
        <end position="216"/>
    </location>
</feature>
<evidence type="ECO:0000313" key="4">
    <source>
        <dbReference type="EMBL" id="TRM59996.1"/>
    </source>
</evidence>
<gene>
    <name evidence="4" type="ORF">BD626DRAFT_572102</name>
</gene>
<feature type="region of interest" description="Disordered" evidence="1">
    <location>
        <begin position="709"/>
        <end position="731"/>
    </location>
</feature>
<dbReference type="STRING" id="97359.A0A550C5L1"/>
<reference evidence="4 5" key="1">
    <citation type="journal article" date="2019" name="New Phytol.">
        <title>Comparative genomics reveals unique wood-decay strategies and fruiting body development in the Schizophyllaceae.</title>
        <authorList>
            <person name="Almasi E."/>
            <person name="Sahu N."/>
            <person name="Krizsan K."/>
            <person name="Balint B."/>
            <person name="Kovacs G.M."/>
            <person name="Kiss B."/>
            <person name="Cseklye J."/>
            <person name="Drula E."/>
            <person name="Henrissat B."/>
            <person name="Nagy I."/>
            <person name="Chovatia M."/>
            <person name="Adam C."/>
            <person name="LaButti K."/>
            <person name="Lipzen A."/>
            <person name="Riley R."/>
            <person name="Grigoriev I.V."/>
            <person name="Nagy L.G."/>
        </authorList>
    </citation>
    <scope>NUCLEOTIDE SEQUENCE [LARGE SCALE GENOMIC DNA]</scope>
    <source>
        <strain evidence="4 5">NL-1724</strain>
    </source>
</reference>
<proteinExistence type="predicted"/>
<feature type="transmembrane region" description="Helical" evidence="2">
    <location>
        <begin position="333"/>
        <end position="355"/>
    </location>
</feature>
<evidence type="ECO:0000259" key="3">
    <source>
        <dbReference type="Pfam" id="PF20153"/>
    </source>
</evidence>
<keyword evidence="5" id="KW-1185">Reference proteome</keyword>
<feature type="transmembrane region" description="Helical" evidence="2">
    <location>
        <begin position="249"/>
        <end position="278"/>
    </location>
</feature>
<evidence type="ECO:0000256" key="1">
    <source>
        <dbReference type="SAM" id="MobiDB-lite"/>
    </source>
</evidence>
<keyword evidence="2" id="KW-0812">Transmembrane</keyword>
<keyword evidence="2" id="KW-1133">Transmembrane helix</keyword>
<feature type="compositionally biased region" description="Basic and acidic residues" evidence="1">
    <location>
        <begin position="33"/>
        <end position="46"/>
    </location>
</feature>
<feature type="region of interest" description="Disordered" evidence="1">
    <location>
        <begin position="20"/>
        <end position="82"/>
    </location>
</feature>
<dbReference type="OrthoDB" id="3235960at2759"/>
<feature type="compositionally biased region" description="Polar residues" evidence="1">
    <location>
        <begin position="720"/>
        <end position="731"/>
    </location>
</feature>
<dbReference type="InterPro" id="IPR045338">
    <property type="entry name" value="DUF6535"/>
</dbReference>
<name>A0A550C5L1_9AGAR</name>
<evidence type="ECO:0000256" key="2">
    <source>
        <dbReference type="SAM" id="Phobius"/>
    </source>
</evidence>
<keyword evidence="2" id="KW-0472">Membrane</keyword>
<feature type="transmembrane region" description="Helical" evidence="2">
    <location>
        <begin position="284"/>
        <end position="312"/>
    </location>
</feature>
<dbReference type="AlphaFoldDB" id="A0A550C5L1"/>
<feature type="domain" description="DUF6535" evidence="3">
    <location>
        <begin position="105"/>
        <end position="279"/>
    </location>
</feature>
<accession>A0A550C5L1</accession>
<dbReference type="Pfam" id="PF20153">
    <property type="entry name" value="DUF6535"/>
    <property type="match status" value="1"/>
</dbReference>
<feature type="transmembrane region" description="Helical" evidence="2">
    <location>
        <begin position="129"/>
        <end position="146"/>
    </location>
</feature>
<evidence type="ECO:0000313" key="5">
    <source>
        <dbReference type="Proteomes" id="UP000320762"/>
    </source>
</evidence>
<comment type="caution">
    <text evidence="4">The sequence shown here is derived from an EMBL/GenBank/DDBJ whole genome shotgun (WGS) entry which is preliminary data.</text>
</comment>